<dbReference type="HAMAP" id="MF_00376">
    <property type="entry name" value="Dephospho_CoA_kinase"/>
    <property type="match status" value="1"/>
</dbReference>
<evidence type="ECO:0000313" key="7">
    <source>
        <dbReference type="EMBL" id="WDI32753.1"/>
    </source>
</evidence>
<comment type="function">
    <text evidence="5">Catalyzes the phosphorylation of the 3'-hydroxyl group of dephosphocoenzyme A to form coenzyme A.</text>
</comment>
<dbReference type="PANTHER" id="PTHR10695">
    <property type="entry name" value="DEPHOSPHO-COA KINASE-RELATED"/>
    <property type="match status" value="1"/>
</dbReference>
<dbReference type="NCBIfam" id="TIGR00152">
    <property type="entry name" value="dephospho-CoA kinase"/>
    <property type="match status" value="1"/>
</dbReference>
<keyword evidence="5" id="KW-0963">Cytoplasm</keyword>
<proteinExistence type="inferred from homology"/>
<comment type="catalytic activity">
    <reaction evidence="5">
        <text>3'-dephospho-CoA + ATP = ADP + CoA + H(+)</text>
        <dbReference type="Rhea" id="RHEA:18245"/>
        <dbReference type="ChEBI" id="CHEBI:15378"/>
        <dbReference type="ChEBI" id="CHEBI:30616"/>
        <dbReference type="ChEBI" id="CHEBI:57287"/>
        <dbReference type="ChEBI" id="CHEBI:57328"/>
        <dbReference type="ChEBI" id="CHEBI:456216"/>
        <dbReference type="EC" id="2.7.1.24"/>
    </reaction>
</comment>
<dbReference type="AlphaFoldDB" id="A0AAE9ZD25"/>
<dbReference type="GO" id="GO:0004140">
    <property type="term" value="F:dephospho-CoA kinase activity"/>
    <property type="evidence" value="ECO:0007669"/>
    <property type="project" value="UniProtKB-UniRule"/>
</dbReference>
<dbReference type="EC" id="2.7.1.24" evidence="5 6"/>
<comment type="pathway">
    <text evidence="5">Cofactor biosynthesis; coenzyme A biosynthesis; CoA from (R)-pantothenate: step 5/5.</text>
</comment>
<keyword evidence="8" id="KW-1185">Reference proteome</keyword>
<keyword evidence="5 7" id="KW-0418">Kinase</keyword>
<dbReference type="PANTHER" id="PTHR10695:SF46">
    <property type="entry name" value="BIFUNCTIONAL COENZYME A SYNTHASE-RELATED"/>
    <property type="match status" value="1"/>
</dbReference>
<dbReference type="GO" id="GO:0005737">
    <property type="term" value="C:cytoplasm"/>
    <property type="evidence" value="ECO:0007669"/>
    <property type="project" value="UniProtKB-SubCell"/>
</dbReference>
<dbReference type="Proteomes" id="UP001214043">
    <property type="component" value="Chromosome"/>
</dbReference>
<dbReference type="Pfam" id="PF01121">
    <property type="entry name" value="CoaE"/>
    <property type="match status" value="1"/>
</dbReference>
<dbReference type="GO" id="GO:0015937">
    <property type="term" value="P:coenzyme A biosynthetic process"/>
    <property type="evidence" value="ECO:0007669"/>
    <property type="project" value="UniProtKB-UniRule"/>
</dbReference>
<dbReference type="InterPro" id="IPR001977">
    <property type="entry name" value="Depp_CoAkinase"/>
</dbReference>
<name>A0AAE9ZD25_9PROT</name>
<evidence type="ECO:0000256" key="5">
    <source>
        <dbReference type="HAMAP-Rule" id="MF_00376"/>
    </source>
</evidence>
<feature type="binding site" evidence="5">
    <location>
        <begin position="11"/>
        <end position="16"/>
    </location>
    <ligand>
        <name>ATP</name>
        <dbReference type="ChEBI" id="CHEBI:30616"/>
    </ligand>
</feature>
<keyword evidence="3 5" id="KW-0067">ATP-binding</keyword>
<accession>A0AAE9ZD25</accession>
<dbReference type="GO" id="GO:0005524">
    <property type="term" value="F:ATP binding"/>
    <property type="evidence" value="ECO:0007669"/>
    <property type="project" value="UniProtKB-UniRule"/>
</dbReference>
<dbReference type="SUPFAM" id="SSF52540">
    <property type="entry name" value="P-loop containing nucleoside triphosphate hydrolases"/>
    <property type="match status" value="1"/>
</dbReference>
<evidence type="ECO:0000256" key="6">
    <source>
        <dbReference type="NCBIfam" id="TIGR00152"/>
    </source>
</evidence>
<sequence>MIKIGLTGSIGMGKSTVLSMFADLGAATWDADAAVHRLYAEGGRAVEPIGEAFPGVVVNSAIDRALLAGKVLNDPQALQKLEAIVHPLVGEDREAFLTTAAHAGAPAAVLDIPLLFENGTEKFFDATVVVSAPTDVQRERVLSRPGMSEEKLGAILALQMPDAEKRQKADYIIDTDQPIDDTTEQVRRVFAEIIERLTTA</sequence>
<keyword evidence="4 5" id="KW-0173">Coenzyme A biosynthesis</keyword>
<dbReference type="Gene3D" id="3.40.50.300">
    <property type="entry name" value="P-loop containing nucleotide triphosphate hydrolases"/>
    <property type="match status" value="1"/>
</dbReference>
<evidence type="ECO:0000256" key="1">
    <source>
        <dbReference type="ARBA" id="ARBA00009018"/>
    </source>
</evidence>
<evidence type="ECO:0000256" key="4">
    <source>
        <dbReference type="ARBA" id="ARBA00022993"/>
    </source>
</evidence>
<dbReference type="RefSeq" id="WP_274494694.1">
    <property type="nucleotide sequence ID" value="NZ_CP118166.1"/>
</dbReference>
<comment type="subcellular location">
    <subcellularLocation>
        <location evidence="5">Cytoplasm</location>
    </subcellularLocation>
</comment>
<keyword evidence="2 5" id="KW-0547">Nucleotide-binding</keyword>
<dbReference type="EMBL" id="CP118166">
    <property type="protein sequence ID" value="WDI32753.1"/>
    <property type="molecule type" value="Genomic_DNA"/>
</dbReference>
<dbReference type="InterPro" id="IPR027417">
    <property type="entry name" value="P-loop_NTPase"/>
</dbReference>
<organism evidence="7 8">
    <name type="scientific">Hyphococcus flavus</name>
    <dbReference type="NCBI Taxonomy" id="1866326"/>
    <lineage>
        <taxon>Bacteria</taxon>
        <taxon>Pseudomonadati</taxon>
        <taxon>Pseudomonadota</taxon>
        <taxon>Alphaproteobacteria</taxon>
        <taxon>Parvularculales</taxon>
        <taxon>Parvularculaceae</taxon>
        <taxon>Hyphococcus</taxon>
    </lineage>
</organism>
<evidence type="ECO:0000256" key="3">
    <source>
        <dbReference type="ARBA" id="ARBA00022840"/>
    </source>
</evidence>
<protein>
    <recommendedName>
        <fullName evidence="5 6">Dephospho-CoA kinase</fullName>
        <ecNumber evidence="5 6">2.7.1.24</ecNumber>
    </recommendedName>
    <alternativeName>
        <fullName evidence="5">Dephosphocoenzyme A kinase</fullName>
    </alternativeName>
</protein>
<dbReference type="KEGG" id="hfl:PUV54_06025"/>
<gene>
    <name evidence="5 7" type="primary">coaE</name>
    <name evidence="7" type="ORF">PUV54_06025</name>
</gene>
<dbReference type="PROSITE" id="PS51219">
    <property type="entry name" value="DPCK"/>
    <property type="match status" value="1"/>
</dbReference>
<evidence type="ECO:0000256" key="2">
    <source>
        <dbReference type="ARBA" id="ARBA00022741"/>
    </source>
</evidence>
<dbReference type="CDD" id="cd02022">
    <property type="entry name" value="DPCK"/>
    <property type="match status" value="1"/>
</dbReference>
<reference evidence="7" key="1">
    <citation type="submission" date="2023-02" db="EMBL/GenBank/DDBJ databases">
        <title>Genome sequence of Hyphococcus flavus.</title>
        <authorList>
            <person name="Rong J.-C."/>
            <person name="Zhao Q."/>
            <person name="Yi M."/>
            <person name="Wu J.-Y."/>
        </authorList>
    </citation>
    <scope>NUCLEOTIDE SEQUENCE</scope>
    <source>
        <strain evidence="7">MCCC 1K03223</strain>
    </source>
</reference>
<keyword evidence="5 7" id="KW-0808">Transferase</keyword>
<comment type="similarity">
    <text evidence="1 5">Belongs to the CoaE family.</text>
</comment>
<evidence type="ECO:0000313" key="8">
    <source>
        <dbReference type="Proteomes" id="UP001214043"/>
    </source>
</evidence>